<evidence type="ECO:0000256" key="13">
    <source>
        <dbReference type="ARBA" id="ARBA00023242"/>
    </source>
</evidence>
<proteinExistence type="inferred from homology"/>
<reference evidence="19 20" key="1">
    <citation type="submission" date="2019-09" db="EMBL/GenBank/DDBJ databases">
        <authorList>
            <person name="Brejova B."/>
        </authorList>
    </citation>
    <scope>NUCLEOTIDE SEQUENCE [LARGE SCALE GENOMIC DNA]</scope>
</reference>
<dbReference type="Proteomes" id="UP000398389">
    <property type="component" value="Unassembled WGS sequence"/>
</dbReference>
<evidence type="ECO:0000256" key="15">
    <source>
        <dbReference type="ARBA" id="ARBA00023328"/>
    </source>
</evidence>
<evidence type="ECO:0000256" key="4">
    <source>
        <dbReference type="ARBA" id="ARBA00006277"/>
    </source>
</evidence>
<keyword evidence="9" id="KW-0498">Mitosis</keyword>
<evidence type="ECO:0000256" key="17">
    <source>
        <dbReference type="ARBA" id="ARBA00044305"/>
    </source>
</evidence>
<gene>
    <name evidence="19" type="ORF">SAPINGB_P002958</name>
</gene>
<keyword evidence="7" id="KW-0132">Cell division</keyword>
<keyword evidence="6" id="KW-0963">Cytoplasm</keyword>
<protein>
    <recommendedName>
        <fullName evidence="16">DASH complex subunit DAD3</fullName>
    </recommendedName>
    <alternativeName>
        <fullName evidence="17">Outer kinetochore protein DAD3</fullName>
    </alternativeName>
</protein>
<evidence type="ECO:0000313" key="19">
    <source>
        <dbReference type="EMBL" id="VVT51023.1"/>
    </source>
</evidence>
<dbReference type="PANTHER" id="PTHR28017">
    <property type="entry name" value="DASH COMPLEX SUBUNIT DAD3"/>
    <property type="match status" value="1"/>
</dbReference>
<evidence type="ECO:0000256" key="5">
    <source>
        <dbReference type="ARBA" id="ARBA00022454"/>
    </source>
</evidence>
<keyword evidence="12" id="KW-0206">Cytoskeleton</keyword>
<dbReference type="RefSeq" id="XP_031853567.1">
    <property type="nucleotide sequence ID" value="XM_031997676.1"/>
</dbReference>
<evidence type="ECO:0000256" key="2">
    <source>
        <dbReference type="ARBA" id="ARBA00004186"/>
    </source>
</evidence>
<evidence type="ECO:0000256" key="3">
    <source>
        <dbReference type="ARBA" id="ARBA00004629"/>
    </source>
</evidence>
<evidence type="ECO:0000256" key="14">
    <source>
        <dbReference type="ARBA" id="ARBA00023306"/>
    </source>
</evidence>
<evidence type="ECO:0000256" key="16">
    <source>
        <dbReference type="ARBA" id="ARBA00044179"/>
    </source>
</evidence>
<dbReference type="AlphaFoldDB" id="A0A5E8BQM2"/>
<keyword evidence="8" id="KW-0493">Microtubule</keyword>
<evidence type="ECO:0000313" key="20">
    <source>
        <dbReference type="Proteomes" id="UP000398389"/>
    </source>
</evidence>
<dbReference type="InterPro" id="IPR013965">
    <property type="entry name" value="DASH_Dad3"/>
</dbReference>
<evidence type="ECO:0000256" key="11">
    <source>
        <dbReference type="ARBA" id="ARBA00022838"/>
    </source>
</evidence>
<dbReference type="GO" id="GO:0072686">
    <property type="term" value="C:mitotic spindle"/>
    <property type="evidence" value="ECO:0007669"/>
    <property type="project" value="InterPro"/>
</dbReference>
<dbReference type="GO" id="GO:0051010">
    <property type="term" value="F:microtubule plus-end binding"/>
    <property type="evidence" value="ECO:0007669"/>
    <property type="project" value="TreeGrafter"/>
</dbReference>
<keyword evidence="10" id="KW-0159">Chromosome partition</keyword>
<dbReference type="GO" id="GO:0008608">
    <property type="term" value="P:attachment of spindle microtubules to kinetochore"/>
    <property type="evidence" value="ECO:0007669"/>
    <property type="project" value="InterPro"/>
</dbReference>
<evidence type="ECO:0000256" key="9">
    <source>
        <dbReference type="ARBA" id="ARBA00022776"/>
    </source>
</evidence>
<keyword evidence="20" id="KW-1185">Reference proteome</keyword>
<keyword evidence="15" id="KW-0137">Centromere</keyword>
<comment type="similarity">
    <text evidence="4">Belongs to the DASH complex DAD3 family.</text>
</comment>
<keyword evidence="18" id="KW-0175">Coiled coil</keyword>
<dbReference type="GO" id="GO:0042729">
    <property type="term" value="C:DASH complex"/>
    <property type="evidence" value="ECO:0007669"/>
    <property type="project" value="InterPro"/>
</dbReference>
<keyword evidence="11" id="KW-0995">Kinetochore</keyword>
<dbReference type="Pfam" id="PF08656">
    <property type="entry name" value="DASH_Dad3"/>
    <property type="match status" value="1"/>
</dbReference>
<evidence type="ECO:0000256" key="10">
    <source>
        <dbReference type="ARBA" id="ARBA00022829"/>
    </source>
</evidence>
<evidence type="ECO:0000256" key="18">
    <source>
        <dbReference type="SAM" id="Coils"/>
    </source>
</evidence>
<evidence type="ECO:0000256" key="12">
    <source>
        <dbReference type="ARBA" id="ARBA00023212"/>
    </source>
</evidence>
<keyword evidence="5" id="KW-0158">Chromosome</keyword>
<accession>A0A5E8BQM2</accession>
<sequence>MDQQQQRLHLNALLSKDYSSDKTLSASEQELLIEYQTLLRNLTLLNEEISQLTATPTNKILGSLRALESKTSLVFTLLRSSLYSLFFQNEPSYEQDEIHQQEDIYQNEYDY</sequence>
<evidence type="ECO:0000256" key="7">
    <source>
        <dbReference type="ARBA" id="ARBA00022618"/>
    </source>
</evidence>
<dbReference type="OrthoDB" id="2443965at2759"/>
<dbReference type="GeneID" id="43581776"/>
<keyword evidence="13" id="KW-0539">Nucleus</keyword>
<organism evidence="19 20">
    <name type="scientific">Magnusiomyces paraingens</name>
    <dbReference type="NCBI Taxonomy" id="2606893"/>
    <lineage>
        <taxon>Eukaryota</taxon>
        <taxon>Fungi</taxon>
        <taxon>Dikarya</taxon>
        <taxon>Ascomycota</taxon>
        <taxon>Saccharomycotina</taxon>
        <taxon>Dipodascomycetes</taxon>
        <taxon>Dipodascales</taxon>
        <taxon>Dipodascaceae</taxon>
        <taxon>Magnusiomyces</taxon>
    </lineage>
</organism>
<name>A0A5E8BQM2_9ASCO</name>
<dbReference type="PANTHER" id="PTHR28017:SF1">
    <property type="entry name" value="DASH COMPLEX SUBUNIT DAD3"/>
    <property type="match status" value="1"/>
</dbReference>
<comment type="subcellular location">
    <subcellularLocation>
        <location evidence="3">Chromosome</location>
        <location evidence="3">Centromere</location>
        <location evidence="3">Kinetochore</location>
    </subcellularLocation>
    <subcellularLocation>
        <location evidence="2">Cytoplasm</location>
        <location evidence="2">Cytoskeleton</location>
        <location evidence="2">Spindle</location>
    </subcellularLocation>
    <subcellularLocation>
        <location evidence="1">Nucleus</location>
    </subcellularLocation>
</comment>
<evidence type="ECO:0000256" key="6">
    <source>
        <dbReference type="ARBA" id="ARBA00022490"/>
    </source>
</evidence>
<evidence type="ECO:0000256" key="8">
    <source>
        <dbReference type="ARBA" id="ARBA00022701"/>
    </source>
</evidence>
<dbReference type="GO" id="GO:0051301">
    <property type="term" value="P:cell division"/>
    <property type="evidence" value="ECO:0007669"/>
    <property type="project" value="UniProtKB-KW"/>
</dbReference>
<feature type="coiled-coil region" evidence="18">
    <location>
        <begin position="28"/>
        <end position="55"/>
    </location>
</feature>
<dbReference type="EMBL" id="CABVLU010000002">
    <property type="protein sequence ID" value="VVT51023.1"/>
    <property type="molecule type" value="Genomic_DNA"/>
</dbReference>
<keyword evidence="14" id="KW-0131">Cell cycle</keyword>
<dbReference type="GO" id="GO:0005874">
    <property type="term" value="C:microtubule"/>
    <property type="evidence" value="ECO:0007669"/>
    <property type="project" value="UniProtKB-KW"/>
</dbReference>
<evidence type="ECO:0000256" key="1">
    <source>
        <dbReference type="ARBA" id="ARBA00004123"/>
    </source>
</evidence>